<dbReference type="RefSeq" id="WP_203540066.1">
    <property type="nucleotide sequence ID" value="NZ_JAESND010000017.1"/>
</dbReference>
<evidence type="ECO:0000313" key="2">
    <source>
        <dbReference type="Proteomes" id="UP000809431"/>
    </source>
</evidence>
<reference evidence="1 2" key="1">
    <citation type="submission" date="2021-01" db="EMBL/GenBank/DDBJ databases">
        <title>Draft Genome Sequence and Polyhydroxyalkanoate Biosynthetic Potential of Jeongeupia naejangsanensis Type Strain DSM 24253.</title>
        <authorList>
            <person name="Turrini P."/>
            <person name="Artuso I."/>
            <person name="Lugli G.A."/>
            <person name="Frangipani E."/>
            <person name="Ventura M."/>
            <person name="Visca P."/>
        </authorList>
    </citation>
    <scope>NUCLEOTIDE SEQUENCE [LARGE SCALE GENOMIC DNA]</scope>
    <source>
        <strain evidence="1 2">DSM 24253</strain>
    </source>
</reference>
<accession>A0ABS2BQG6</accession>
<sequence>MTEPKSTSPLAQLREFANVSELARETMDQLVGLLLALEALPDDAGRHMRSIARSARCELQLMHAEVDGLLGTVGMAEVRHA</sequence>
<comment type="caution">
    <text evidence="1">The sequence shown here is derived from an EMBL/GenBank/DDBJ whole genome shotgun (WGS) entry which is preliminary data.</text>
</comment>
<dbReference type="Proteomes" id="UP000809431">
    <property type="component" value="Unassembled WGS sequence"/>
</dbReference>
<organism evidence="1 2">
    <name type="scientific">Jeongeupia naejangsanensis</name>
    <dbReference type="NCBI Taxonomy" id="613195"/>
    <lineage>
        <taxon>Bacteria</taxon>
        <taxon>Pseudomonadati</taxon>
        <taxon>Pseudomonadota</taxon>
        <taxon>Betaproteobacteria</taxon>
        <taxon>Neisseriales</taxon>
        <taxon>Chitinibacteraceae</taxon>
        <taxon>Jeongeupia</taxon>
    </lineage>
</organism>
<keyword evidence="2" id="KW-1185">Reference proteome</keyword>
<evidence type="ECO:0008006" key="3">
    <source>
        <dbReference type="Google" id="ProtNLM"/>
    </source>
</evidence>
<proteinExistence type="predicted"/>
<protein>
    <recommendedName>
        <fullName evidence="3">DUF1484 domain-containing protein</fullName>
    </recommendedName>
</protein>
<gene>
    <name evidence="1" type="ORF">JMJ54_18780</name>
</gene>
<evidence type="ECO:0000313" key="1">
    <source>
        <dbReference type="EMBL" id="MBM3117885.1"/>
    </source>
</evidence>
<dbReference type="EMBL" id="JAESND010000017">
    <property type="protein sequence ID" value="MBM3117885.1"/>
    <property type="molecule type" value="Genomic_DNA"/>
</dbReference>
<name>A0ABS2BQG6_9NEIS</name>